<dbReference type="Gene3D" id="3.40.50.1000">
    <property type="entry name" value="HAD superfamily/HAD-like"/>
    <property type="match status" value="1"/>
</dbReference>
<dbReference type="PANTHER" id="PTHR42896">
    <property type="entry name" value="XYLULOSE-1,5-BISPHOSPHATE (XUBP) PHOSPHATASE"/>
    <property type="match status" value="1"/>
</dbReference>
<dbReference type="HOGENOM" id="CLU_045011_0_2_4"/>
<dbReference type="OrthoDB" id="5293434at2"/>
<proteinExistence type="predicted"/>
<keyword evidence="1" id="KW-0378">Hydrolase</keyword>
<dbReference type="InterPro" id="IPR036412">
    <property type="entry name" value="HAD-like_sf"/>
</dbReference>
<dbReference type="PANTHER" id="PTHR42896:SF2">
    <property type="entry name" value="CBBY-LIKE PROTEIN"/>
    <property type="match status" value="1"/>
</dbReference>
<organism evidence="1">
    <name type="scientific">Dechloromonas aromatica (strain RCB)</name>
    <dbReference type="NCBI Taxonomy" id="159087"/>
    <lineage>
        <taxon>Bacteria</taxon>
        <taxon>Pseudomonadati</taxon>
        <taxon>Pseudomonadota</taxon>
        <taxon>Betaproteobacteria</taxon>
        <taxon>Rhodocyclales</taxon>
        <taxon>Azonexaceae</taxon>
        <taxon>Dechloromonas</taxon>
    </lineage>
</organism>
<reference evidence="1" key="1">
    <citation type="submission" date="2005-08" db="EMBL/GenBank/DDBJ databases">
        <title>Complete sequence of Dechloromonas aromatica RCB.</title>
        <authorList>
            <person name="Salinero K.K."/>
            <person name="Copeland A."/>
            <person name="Lucas S."/>
            <person name="Lapidus A."/>
            <person name="Barry K."/>
            <person name="Detter J.C."/>
            <person name="Glavina T."/>
            <person name="Hammon N."/>
            <person name="Israni S."/>
            <person name="Pitluck S."/>
            <person name="Di Bartolo G."/>
            <person name="Trong S."/>
            <person name="Schmutz J."/>
            <person name="Larimer F."/>
            <person name="Land M."/>
            <person name="Ivanova N."/>
            <person name="Richardson P."/>
        </authorList>
    </citation>
    <scope>NUCLEOTIDE SEQUENCE</scope>
    <source>
        <strain evidence="1">RCB</strain>
    </source>
</reference>
<gene>
    <name evidence="1" type="ordered locus">Daro_3629</name>
</gene>
<dbReference type="InterPro" id="IPR006439">
    <property type="entry name" value="HAD-SF_hydro_IA"/>
</dbReference>
<accession>Q479X3</accession>
<dbReference type="PRINTS" id="PR00413">
    <property type="entry name" value="HADHALOGNASE"/>
</dbReference>
<protein>
    <submittedName>
        <fullName evidence="1">HAD-superfamily hydrolase subfamily IA, variant 3</fullName>
    </submittedName>
</protein>
<dbReference type="SFLD" id="SFLDS00003">
    <property type="entry name" value="Haloacid_Dehalogenase"/>
    <property type="match status" value="1"/>
</dbReference>
<dbReference type="EMBL" id="CP000089">
    <property type="protein sequence ID" value="AAZ48358.1"/>
    <property type="molecule type" value="Genomic_DNA"/>
</dbReference>
<dbReference type="NCBIfam" id="TIGR01509">
    <property type="entry name" value="HAD-SF-IA-v3"/>
    <property type="match status" value="1"/>
</dbReference>
<dbReference type="CDD" id="cd07528">
    <property type="entry name" value="HAD_CbbY-like"/>
    <property type="match status" value="1"/>
</dbReference>
<dbReference type="AlphaFoldDB" id="Q479X3"/>
<dbReference type="STRING" id="159087.Daro_3629"/>
<dbReference type="SFLD" id="SFLDG01135">
    <property type="entry name" value="C1.5.6:_HAD__Beta-PGM__Phospha"/>
    <property type="match status" value="1"/>
</dbReference>
<dbReference type="eggNOG" id="COG0637">
    <property type="taxonomic scope" value="Bacteria"/>
</dbReference>
<dbReference type="Gene3D" id="1.10.150.240">
    <property type="entry name" value="Putative phosphatase, domain 2"/>
    <property type="match status" value="1"/>
</dbReference>
<dbReference type="SFLD" id="SFLDF00035">
    <property type="entry name" value="phosphoglycolate_phosphatase"/>
    <property type="match status" value="1"/>
</dbReference>
<name>Q479X3_DECAR</name>
<dbReference type="InterPro" id="IPR023214">
    <property type="entry name" value="HAD_sf"/>
</dbReference>
<dbReference type="InterPro" id="IPR023198">
    <property type="entry name" value="PGP-like_dom2"/>
</dbReference>
<dbReference type="SFLD" id="SFLDG01129">
    <property type="entry name" value="C1.5:_HAD__Beta-PGM__Phosphata"/>
    <property type="match status" value="1"/>
</dbReference>
<dbReference type="SUPFAM" id="SSF56784">
    <property type="entry name" value="HAD-like"/>
    <property type="match status" value="1"/>
</dbReference>
<dbReference type="InterPro" id="IPR044999">
    <property type="entry name" value="CbbY-like"/>
</dbReference>
<dbReference type="Pfam" id="PF00702">
    <property type="entry name" value="Hydrolase"/>
    <property type="match status" value="1"/>
</dbReference>
<sequence length="233" mass="25546">MHTLQALIFDVDGTLADTERDGHRPAFNAAFAEHGLDWYWDEMLYGELLAIAGGKERIRHYAPRRAPDIAARPEFDCLVRDLHAAKTRHYLRLVESASLPLRPGVAALIQQARQRGLRLAIATTTTPENVTTLLNATLGAESPDWFEVIGAGDIVPHKKPAPDIYRWVLDRLALPAENCLAIEDSANGLQAARAAGMRCLVTPNNYTAGEDFSGAWQVLSDLLEVDLSAIATP</sequence>
<evidence type="ECO:0000313" key="1">
    <source>
        <dbReference type="EMBL" id="AAZ48358.1"/>
    </source>
</evidence>
<dbReference type="KEGG" id="dar:Daro_3629"/>
<dbReference type="GO" id="GO:0016787">
    <property type="term" value="F:hydrolase activity"/>
    <property type="evidence" value="ECO:0007669"/>
    <property type="project" value="UniProtKB-KW"/>
</dbReference>